<evidence type="ECO:0000313" key="1">
    <source>
        <dbReference type="EMBL" id="KAK8848038.1"/>
    </source>
</evidence>
<protein>
    <submittedName>
        <fullName evidence="1">Uncharacterized protein</fullName>
    </submittedName>
</protein>
<evidence type="ECO:0000313" key="2">
    <source>
        <dbReference type="Proteomes" id="UP001470230"/>
    </source>
</evidence>
<name>A0ABR2HJG9_9EUKA</name>
<comment type="caution">
    <text evidence="1">The sequence shown here is derived from an EMBL/GenBank/DDBJ whole genome shotgun (WGS) entry which is preliminary data.</text>
</comment>
<accession>A0ABR2HJG9</accession>
<dbReference type="Proteomes" id="UP001470230">
    <property type="component" value="Unassembled WGS sequence"/>
</dbReference>
<gene>
    <name evidence="1" type="ORF">M9Y10_019092</name>
</gene>
<proteinExistence type="predicted"/>
<reference evidence="1 2" key="1">
    <citation type="submission" date="2024-04" db="EMBL/GenBank/DDBJ databases">
        <title>Tritrichomonas musculus Genome.</title>
        <authorList>
            <person name="Alves-Ferreira E."/>
            <person name="Grigg M."/>
            <person name="Lorenzi H."/>
            <person name="Galac M."/>
        </authorList>
    </citation>
    <scope>NUCLEOTIDE SEQUENCE [LARGE SCALE GENOMIC DNA]</scope>
    <source>
        <strain evidence="1 2">EAF2021</strain>
    </source>
</reference>
<organism evidence="1 2">
    <name type="scientific">Tritrichomonas musculus</name>
    <dbReference type="NCBI Taxonomy" id="1915356"/>
    <lineage>
        <taxon>Eukaryota</taxon>
        <taxon>Metamonada</taxon>
        <taxon>Parabasalia</taxon>
        <taxon>Tritrichomonadida</taxon>
        <taxon>Tritrichomonadidae</taxon>
        <taxon>Tritrichomonas</taxon>
    </lineage>
</organism>
<keyword evidence="2" id="KW-1185">Reference proteome</keyword>
<dbReference type="EMBL" id="JAPFFF010000027">
    <property type="protein sequence ID" value="KAK8848038.1"/>
    <property type="molecule type" value="Genomic_DNA"/>
</dbReference>
<sequence>MSCNRTNYLIKTLESLFSYIQKYEPSLSYKLIWIDTGSMDQSYLNVELSKRYHFDQKFFFSTIPKSKLHEGITTTYLYSVQFCEKTRYFLPLEEDWELVKTPKIGFIGKTIKLLDKGPHSLMGIVFKDSCRRQQPEETLNITINDNEMHTILYSHKRVYSYSNGGSIYRMLNMKELIGDGKLDRSQSYELSISQAATKQGMYFGLVDFVDNCTKPPGDCHGVFHHIGIDSTWFNK</sequence>